<sequence length="187" mass="21757">MKPYDVGLVCGRFQTFHKGHEKLVDTGLLLCDRLLILIGSAQESGTERNPFNINTRTKILREIYGDRPEIMVYALSDMTDENDICPEWGRYLLNNVDRYIYKNPELMIYGNDESRSGWFDKKDLANTAELIVNRQALPVSATMVREAMAKDDRKKWMSLVNPRLHKMYDVLRAELMSVPFYQELSKN</sequence>
<dbReference type="Proteomes" id="UP000095553">
    <property type="component" value="Unassembled WGS sequence"/>
</dbReference>
<dbReference type="SUPFAM" id="SSF52374">
    <property type="entry name" value="Nucleotidylyl transferase"/>
    <property type="match status" value="1"/>
</dbReference>
<dbReference type="EMBL" id="CYXY01000011">
    <property type="protein sequence ID" value="CUN01795.1"/>
    <property type="molecule type" value="Genomic_DNA"/>
</dbReference>
<evidence type="ECO:0000256" key="2">
    <source>
        <dbReference type="ARBA" id="ARBA00022695"/>
    </source>
</evidence>
<organism evidence="4 5">
    <name type="scientific">Anaerostipes hadrus</name>
    <dbReference type="NCBI Taxonomy" id="649756"/>
    <lineage>
        <taxon>Bacteria</taxon>
        <taxon>Bacillati</taxon>
        <taxon>Bacillota</taxon>
        <taxon>Clostridia</taxon>
        <taxon>Lachnospirales</taxon>
        <taxon>Lachnospiraceae</taxon>
        <taxon>Anaerostipes</taxon>
    </lineage>
</organism>
<reference evidence="4 5" key="1">
    <citation type="submission" date="2015-09" db="EMBL/GenBank/DDBJ databases">
        <authorList>
            <consortium name="Pathogen Informatics"/>
        </authorList>
    </citation>
    <scope>NUCLEOTIDE SEQUENCE [LARGE SCALE GENOMIC DNA]</scope>
    <source>
        <strain evidence="4 5">2789STDY5834959</strain>
    </source>
</reference>
<evidence type="ECO:0000256" key="1">
    <source>
        <dbReference type="ARBA" id="ARBA00022679"/>
    </source>
</evidence>
<gene>
    <name evidence="4" type="ORF">ERS852571_02008</name>
</gene>
<dbReference type="PANTHER" id="PTHR21342">
    <property type="entry name" value="PHOSPHOPANTETHEINE ADENYLYLTRANSFERASE"/>
    <property type="match status" value="1"/>
</dbReference>
<protein>
    <submittedName>
        <fullName evidence="4">Bifunctional nicotinamide mononucleotide adenylyltransferase/ADP-ribose pyrophosphatase</fullName>
    </submittedName>
</protein>
<accession>A0A173TIW7</accession>
<evidence type="ECO:0000259" key="3">
    <source>
        <dbReference type="Pfam" id="PF01467"/>
    </source>
</evidence>
<name>A0A173TIW7_ANAHA</name>
<keyword evidence="2 4" id="KW-0548">Nucleotidyltransferase</keyword>
<dbReference type="InterPro" id="IPR014729">
    <property type="entry name" value="Rossmann-like_a/b/a_fold"/>
</dbReference>
<evidence type="ECO:0000313" key="5">
    <source>
        <dbReference type="Proteomes" id="UP000095553"/>
    </source>
</evidence>
<keyword evidence="1 4" id="KW-0808">Transferase</keyword>
<dbReference type="NCBIfam" id="TIGR00125">
    <property type="entry name" value="cyt_tran_rel"/>
    <property type="match status" value="1"/>
</dbReference>
<dbReference type="PANTHER" id="PTHR21342:SF0">
    <property type="entry name" value="BIFUNCTIONAL NMN ADENYLYLTRANSFERASE_NUDIX HYDROLASE"/>
    <property type="match status" value="1"/>
</dbReference>
<dbReference type="InterPro" id="IPR004821">
    <property type="entry name" value="Cyt_trans-like"/>
</dbReference>
<feature type="domain" description="Cytidyltransferase-like" evidence="3">
    <location>
        <begin position="8"/>
        <end position="146"/>
    </location>
</feature>
<dbReference type="AlphaFoldDB" id="A0A173TIW7"/>
<dbReference type="Pfam" id="PF01467">
    <property type="entry name" value="CTP_transf_like"/>
    <property type="match status" value="1"/>
</dbReference>
<dbReference type="RefSeq" id="WP_055073005.1">
    <property type="nucleotide sequence ID" value="NZ_CYXY01000011.1"/>
</dbReference>
<dbReference type="GO" id="GO:0016779">
    <property type="term" value="F:nucleotidyltransferase activity"/>
    <property type="evidence" value="ECO:0007669"/>
    <property type="project" value="UniProtKB-KW"/>
</dbReference>
<dbReference type="Gene3D" id="3.40.50.620">
    <property type="entry name" value="HUPs"/>
    <property type="match status" value="1"/>
</dbReference>
<proteinExistence type="predicted"/>
<evidence type="ECO:0000313" key="4">
    <source>
        <dbReference type="EMBL" id="CUN01795.1"/>
    </source>
</evidence>